<evidence type="ECO:0000313" key="1">
    <source>
        <dbReference type="EMBL" id="CAL1688724.1"/>
    </source>
</evidence>
<organism evidence="1 2">
    <name type="scientific">Lasius platythorax</name>
    <dbReference type="NCBI Taxonomy" id="488582"/>
    <lineage>
        <taxon>Eukaryota</taxon>
        <taxon>Metazoa</taxon>
        <taxon>Ecdysozoa</taxon>
        <taxon>Arthropoda</taxon>
        <taxon>Hexapoda</taxon>
        <taxon>Insecta</taxon>
        <taxon>Pterygota</taxon>
        <taxon>Neoptera</taxon>
        <taxon>Endopterygota</taxon>
        <taxon>Hymenoptera</taxon>
        <taxon>Apocrita</taxon>
        <taxon>Aculeata</taxon>
        <taxon>Formicoidea</taxon>
        <taxon>Formicidae</taxon>
        <taxon>Formicinae</taxon>
        <taxon>Lasius</taxon>
        <taxon>Lasius</taxon>
    </lineage>
</organism>
<accession>A0AAV2P9L5</accession>
<protein>
    <submittedName>
        <fullName evidence="1">Uncharacterized protein</fullName>
    </submittedName>
</protein>
<gene>
    <name evidence="1" type="ORF">LPLAT_LOCUS13784</name>
</gene>
<reference evidence="1" key="1">
    <citation type="submission" date="2024-04" db="EMBL/GenBank/DDBJ databases">
        <authorList>
            <consortium name="Molecular Ecology Group"/>
        </authorList>
    </citation>
    <scope>NUCLEOTIDE SEQUENCE</scope>
</reference>
<keyword evidence="2" id="KW-1185">Reference proteome</keyword>
<dbReference type="EMBL" id="OZ034832">
    <property type="protein sequence ID" value="CAL1688724.1"/>
    <property type="molecule type" value="Genomic_DNA"/>
</dbReference>
<proteinExistence type="predicted"/>
<name>A0AAV2P9L5_9HYME</name>
<dbReference type="Proteomes" id="UP001497644">
    <property type="component" value="Chromosome 9"/>
</dbReference>
<sequence>MANNICRRIRAQRARSRLFVNETADTLPHAAGLHKDDGKRRMTMTKTPCCFHRLFTLVRGCILVRTCDCASRECTCRPYGHA</sequence>
<dbReference type="AlphaFoldDB" id="A0AAV2P9L5"/>
<evidence type="ECO:0000313" key="2">
    <source>
        <dbReference type="Proteomes" id="UP001497644"/>
    </source>
</evidence>